<dbReference type="EMBL" id="JARTCD010000025">
    <property type="protein sequence ID" value="KAJ8658221.1"/>
    <property type="molecule type" value="Genomic_DNA"/>
</dbReference>
<gene>
    <name evidence="2" type="ORF">O0I10_005903</name>
</gene>
<comment type="caution">
    <text evidence="2">The sequence shown here is derived from an EMBL/GenBank/DDBJ whole genome shotgun (WGS) entry which is preliminary data.</text>
</comment>
<reference evidence="2 3" key="1">
    <citation type="submission" date="2023-03" db="EMBL/GenBank/DDBJ databases">
        <title>Genome sequence of Lichtheimia ornata CBS 291.66.</title>
        <authorList>
            <person name="Mohabir J.T."/>
            <person name="Shea T.P."/>
            <person name="Kurbessoian T."/>
            <person name="Berby B."/>
            <person name="Fontaine J."/>
            <person name="Livny J."/>
            <person name="Gnirke A."/>
            <person name="Stajich J.E."/>
            <person name="Cuomo C.A."/>
        </authorList>
    </citation>
    <scope>NUCLEOTIDE SEQUENCE [LARGE SCALE GENOMIC DNA]</scope>
    <source>
        <strain evidence="2">CBS 291.66</strain>
    </source>
</reference>
<name>A0AAD7XZ54_9FUNG</name>
<evidence type="ECO:0000313" key="3">
    <source>
        <dbReference type="Proteomes" id="UP001234581"/>
    </source>
</evidence>
<sequence>MQQQDNTSPKKQPSPAIANAYNGSLEQAYLLLDAIQMNRGERLGSRCLAYLAKRVTDLWDAEPKPEPLHGVMNSLLDATPPPPSKGDLSFQARLESFCRDTSPTSTICPSLTLLMAISYLERLKEKHTSIRGTDGCASRLIVAAYGVATKYIRANLRLITTSHTAAADSNEPPTPPTPPTPSTSDTIHSDKDIETNSNQRALRMESELLHLLNYNLAIHEPSHLVWWSKTFEVIPDEYSHV</sequence>
<protein>
    <recommendedName>
        <fullName evidence="4">Cyclin N-terminal domain-containing protein</fullName>
    </recommendedName>
</protein>
<evidence type="ECO:0008006" key="4">
    <source>
        <dbReference type="Google" id="ProtNLM"/>
    </source>
</evidence>
<evidence type="ECO:0000313" key="2">
    <source>
        <dbReference type="EMBL" id="KAJ8658221.1"/>
    </source>
</evidence>
<dbReference type="RefSeq" id="XP_058343134.1">
    <property type="nucleotide sequence ID" value="XM_058485939.1"/>
</dbReference>
<dbReference type="Gene3D" id="1.10.472.10">
    <property type="entry name" value="Cyclin-like"/>
    <property type="match status" value="1"/>
</dbReference>
<proteinExistence type="predicted"/>
<dbReference type="Proteomes" id="UP001234581">
    <property type="component" value="Unassembled WGS sequence"/>
</dbReference>
<evidence type="ECO:0000256" key="1">
    <source>
        <dbReference type="SAM" id="MobiDB-lite"/>
    </source>
</evidence>
<keyword evidence="3" id="KW-1185">Reference proteome</keyword>
<accession>A0AAD7XZ54</accession>
<feature type="compositionally biased region" description="Pro residues" evidence="1">
    <location>
        <begin position="172"/>
        <end position="181"/>
    </location>
</feature>
<organism evidence="2 3">
    <name type="scientific">Lichtheimia ornata</name>
    <dbReference type="NCBI Taxonomy" id="688661"/>
    <lineage>
        <taxon>Eukaryota</taxon>
        <taxon>Fungi</taxon>
        <taxon>Fungi incertae sedis</taxon>
        <taxon>Mucoromycota</taxon>
        <taxon>Mucoromycotina</taxon>
        <taxon>Mucoromycetes</taxon>
        <taxon>Mucorales</taxon>
        <taxon>Lichtheimiaceae</taxon>
        <taxon>Lichtheimia</taxon>
    </lineage>
</organism>
<dbReference type="AlphaFoldDB" id="A0AAD7XZ54"/>
<feature type="region of interest" description="Disordered" evidence="1">
    <location>
        <begin position="164"/>
        <end position="191"/>
    </location>
</feature>
<dbReference type="GeneID" id="83213315"/>